<dbReference type="InterPro" id="IPR038430">
    <property type="entry name" value="NDAH_ubi_oxred_su3_sf"/>
</dbReference>
<keyword evidence="9" id="KW-1278">Translocase</keyword>
<feature type="transmembrane region" description="Helical" evidence="9">
    <location>
        <begin position="83"/>
        <end position="102"/>
    </location>
</feature>
<evidence type="ECO:0000256" key="2">
    <source>
        <dbReference type="ARBA" id="ARBA00008472"/>
    </source>
</evidence>
<dbReference type="PANTHER" id="PTHR11058">
    <property type="entry name" value="NADH-UBIQUINONE OXIDOREDUCTASE CHAIN 3"/>
    <property type="match status" value="1"/>
</dbReference>
<comment type="similarity">
    <text evidence="2 9">Belongs to the complex I subunit 3 family.</text>
</comment>
<dbReference type="GO" id="GO:0030964">
    <property type="term" value="C:NADH dehydrogenase complex"/>
    <property type="evidence" value="ECO:0007669"/>
    <property type="project" value="TreeGrafter"/>
</dbReference>
<keyword evidence="6 9" id="KW-1133">Transmembrane helix</keyword>
<organism evidence="10">
    <name type="scientific">Clavelina oblonga</name>
    <dbReference type="NCBI Taxonomy" id="286222"/>
    <lineage>
        <taxon>Eukaryota</taxon>
        <taxon>Metazoa</taxon>
        <taxon>Chordata</taxon>
        <taxon>Tunicata</taxon>
        <taxon>Ascidiacea</taxon>
        <taxon>Aplousobranchia</taxon>
        <taxon>Clavelinidae</taxon>
        <taxon>Clavelina</taxon>
    </lineage>
</organism>
<keyword evidence="9" id="KW-0249">Electron transport</keyword>
<dbReference type="PANTHER" id="PTHR11058:SF9">
    <property type="entry name" value="NADH-UBIQUINONE OXIDOREDUCTASE CHAIN 3"/>
    <property type="match status" value="1"/>
</dbReference>
<evidence type="ECO:0000313" key="10">
    <source>
        <dbReference type="EMBL" id="CAL24380.1"/>
    </source>
</evidence>
<keyword evidence="4 9" id="KW-0813">Transport</keyword>
<comment type="subcellular location">
    <subcellularLocation>
        <location evidence="1">Membrane</location>
    </subcellularLocation>
    <subcellularLocation>
        <location evidence="9">Mitochondrion membrane</location>
        <topology evidence="9">Multi-pass membrane protein</topology>
    </subcellularLocation>
</comment>
<keyword evidence="9" id="KW-0520">NAD</keyword>
<dbReference type="AlphaFoldDB" id="A0A024FSM0"/>
<evidence type="ECO:0000256" key="3">
    <source>
        <dbReference type="ARBA" id="ARBA00021007"/>
    </source>
</evidence>
<evidence type="ECO:0000256" key="1">
    <source>
        <dbReference type="ARBA" id="ARBA00004370"/>
    </source>
</evidence>
<evidence type="ECO:0000256" key="7">
    <source>
        <dbReference type="ARBA" id="ARBA00023136"/>
    </source>
</evidence>
<reference evidence="10" key="1">
    <citation type="journal article" date="2014" name="Genome Biol. Evol.">
        <title>Ascidian mitogenomics: comparison of evolutionary rates in closely related taxa provides evidence of ongoing speciation events.</title>
        <authorList>
            <person name="Griggio F."/>
            <person name="Voskoboynik A."/>
            <person name="Iannelli F."/>
            <person name="Justy F."/>
            <person name="Tilak M.K."/>
            <person name="Turon X."/>
            <person name="Pesole G."/>
            <person name="Douzery E.J."/>
            <person name="Mastrototaro F."/>
            <person name="Gissi C."/>
        </authorList>
    </citation>
    <scope>NUCLEOTIDE SEQUENCE</scope>
    <source>
        <tissue evidence="10">Muscle</tissue>
    </source>
</reference>
<sequence>MYIFFWIFFFLILLTYLGFNMMKGELQSMFIIKQDTYECGYGELLYTQSFYTMQFFLIALSFMLFDLEIIFVLPFIFSEIFGFFSFLFIIIFLTVLMVGLLFEFKMSKLLWV</sequence>
<name>A0A024FSM0_9ASCI</name>
<comment type="catalytic activity">
    <reaction evidence="8 9">
        <text>a ubiquinone + NADH + 5 H(+)(in) = a ubiquinol + NAD(+) + 4 H(+)(out)</text>
        <dbReference type="Rhea" id="RHEA:29091"/>
        <dbReference type="Rhea" id="RHEA-COMP:9565"/>
        <dbReference type="Rhea" id="RHEA-COMP:9566"/>
        <dbReference type="ChEBI" id="CHEBI:15378"/>
        <dbReference type="ChEBI" id="CHEBI:16389"/>
        <dbReference type="ChEBI" id="CHEBI:17976"/>
        <dbReference type="ChEBI" id="CHEBI:57540"/>
        <dbReference type="ChEBI" id="CHEBI:57945"/>
        <dbReference type="EC" id="7.1.1.2"/>
    </reaction>
</comment>
<proteinExistence type="inferred from homology"/>
<dbReference type="EMBL" id="AM292604">
    <property type="protein sequence ID" value="CAL24380.1"/>
    <property type="molecule type" value="Genomic_DNA"/>
</dbReference>
<protein>
    <recommendedName>
        <fullName evidence="3 9">NADH-ubiquinone oxidoreductase chain 3</fullName>
        <ecNumber evidence="9">7.1.1.2</ecNumber>
    </recommendedName>
</protein>
<dbReference type="EC" id="7.1.1.2" evidence="9"/>
<dbReference type="Pfam" id="PF00507">
    <property type="entry name" value="Oxidored_q4"/>
    <property type="match status" value="1"/>
</dbReference>
<evidence type="ECO:0000256" key="8">
    <source>
        <dbReference type="ARBA" id="ARBA00049551"/>
    </source>
</evidence>
<evidence type="ECO:0000256" key="9">
    <source>
        <dbReference type="RuleBase" id="RU003640"/>
    </source>
</evidence>
<dbReference type="InterPro" id="IPR000440">
    <property type="entry name" value="NADH_UbQ/plastoQ_OxRdtase_su3"/>
</dbReference>
<keyword evidence="9" id="KW-0830">Ubiquinone</keyword>
<gene>
    <name evidence="10" type="primary">nad3</name>
</gene>
<keyword evidence="9" id="KW-0679">Respiratory chain</keyword>
<feature type="transmembrane region" description="Helical" evidence="9">
    <location>
        <begin position="55"/>
        <end position="77"/>
    </location>
</feature>
<keyword evidence="5 9" id="KW-0812">Transmembrane</keyword>
<evidence type="ECO:0000256" key="5">
    <source>
        <dbReference type="ARBA" id="ARBA00022692"/>
    </source>
</evidence>
<dbReference type="GO" id="GO:0008137">
    <property type="term" value="F:NADH dehydrogenase (ubiquinone) activity"/>
    <property type="evidence" value="ECO:0007669"/>
    <property type="project" value="UniProtKB-UniRule"/>
</dbReference>
<comment type="function">
    <text evidence="9">Core subunit of the mitochondrial membrane respiratory chain NADH dehydrogenase (Complex I) which catalyzes electron transfer from NADH through the respiratory chain, using ubiquinone as an electron acceptor. Essential for the catalytic activity of complex I.</text>
</comment>
<geneLocation type="mitochondrion" evidence="10"/>
<dbReference type="Gene3D" id="1.20.58.1610">
    <property type="entry name" value="NADH:ubiquinone/plastoquinone oxidoreductase, chain 3"/>
    <property type="match status" value="1"/>
</dbReference>
<accession>A0A024FSM0</accession>
<dbReference type="GO" id="GO:0031966">
    <property type="term" value="C:mitochondrial membrane"/>
    <property type="evidence" value="ECO:0007669"/>
    <property type="project" value="UniProtKB-SubCell"/>
</dbReference>
<evidence type="ECO:0000256" key="4">
    <source>
        <dbReference type="ARBA" id="ARBA00022448"/>
    </source>
</evidence>
<keyword evidence="7 9" id="KW-0472">Membrane</keyword>
<keyword evidence="9 10" id="KW-0496">Mitochondrion</keyword>
<feature type="transmembrane region" description="Helical" evidence="9">
    <location>
        <begin position="6"/>
        <end position="22"/>
    </location>
</feature>
<evidence type="ECO:0000256" key="6">
    <source>
        <dbReference type="ARBA" id="ARBA00022989"/>
    </source>
</evidence>